<evidence type="ECO:0000313" key="1">
    <source>
        <dbReference type="EMBL" id="KAJ5150903.1"/>
    </source>
</evidence>
<dbReference type="Gene3D" id="1.10.150.240">
    <property type="entry name" value="Putative phosphatase, domain 2"/>
    <property type="match status" value="1"/>
</dbReference>
<dbReference type="SUPFAM" id="SSF48239">
    <property type="entry name" value="Terpenoid cyclases/Protein prenyltransferases"/>
    <property type="match status" value="1"/>
</dbReference>
<sequence length="474" mass="53979">MVLSNAVKPRSTTILVDLGGIFMHPQVENKLEARDSTLSLRRIMSTSVWMSYECGRLSEQECFAKLAEEYHFQASDLAEMILKLRKTITYDQAVASSFKEVKRTGTRIFLVSNISKEDYAALRESWDDDFWSIFDGVFTSSALGVRKPSLRFYRHVLRVTRAVPHQTFFVDDRPENVLAALSVGMRGTFETAKLYSTLTNFIGDPVARGLAFLRRQKGVFPTTTQHNETIAENYAPLLILEVSLVNLKCPPRLWNFFSGDPKYTSDTYPEDLDTTSLGLLTIPLDPAIVHSILDEMHDYIDEDGNVQAYFDHSRPRVDAVISLNVLTLFHKYGRSHELPGTMEWIYSILLNRAYINGTRYYPNAEWFLYYMTRLLGVSSDLTLKERFEPPLRTRVAERVGANGDAFCLGMRVLACNYLGIENHPDRQKLVDMQLEDGGWEASCMYLFPGAKREVGNRGTSSAFAVKALEDWAER</sequence>
<protein>
    <submittedName>
        <fullName evidence="1">HAD-like protein</fullName>
    </submittedName>
</protein>
<dbReference type="EMBL" id="JAPQKN010000008">
    <property type="protein sequence ID" value="KAJ5150903.1"/>
    <property type="molecule type" value="Genomic_DNA"/>
</dbReference>
<dbReference type="Pfam" id="PF00702">
    <property type="entry name" value="Hydrolase"/>
    <property type="match status" value="1"/>
</dbReference>
<dbReference type="InterPro" id="IPR023198">
    <property type="entry name" value="PGP-like_dom2"/>
</dbReference>
<proteinExistence type="predicted"/>
<name>A0A9W9HJD2_9EURO</name>
<keyword evidence="2" id="KW-1185">Reference proteome</keyword>
<dbReference type="NCBIfam" id="TIGR01509">
    <property type="entry name" value="HAD-SF-IA-v3"/>
    <property type="match status" value="1"/>
</dbReference>
<dbReference type="InterPro" id="IPR036412">
    <property type="entry name" value="HAD-like_sf"/>
</dbReference>
<dbReference type="RefSeq" id="XP_056538236.1">
    <property type="nucleotide sequence ID" value="XM_056692279.1"/>
</dbReference>
<gene>
    <name evidence="1" type="ORF">N7482_010155</name>
</gene>
<dbReference type="Proteomes" id="UP001149163">
    <property type="component" value="Unassembled WGS sequence"/>
</dbReference>
<dbReference type="SUPFAM" id="SSF56784">
    <property type="entry name" value="HAD-like"/>
    <property type="match status" value="1"/>
</dbReference>
<dbReference type="OrthoDB" id="2012566at2759"/>
<evidence type="ECO:0000313" key="2">
    <source>
        <dbReference type="Proteomes" id="UP001149163"/>
    </source>
</evidence>
<dbReference type="PANTHER" id="PTHR43611">
    <property type="entry name" value="ALPHA-D-GLUCOSE 1-PHOSPHATE PHOSPHATASE"/>
    <property type="match status" value="1"/>
</dbReference>
<reference evidence="1" key="1">
    <citation type="submission" date="2022-11" db="EMBL/GenBank/DDBJ databases">
        <authorList>
            <person name="Petersen C."/>
        </authorList>
    </citation>
    <scope>NUCLEOTIDE SEQUENCE</scope>
    <source>
        <strain evidence="1">IBT 26290</strain>
    </source>
</reference>
<dbReference type="PANTHER" id="PTHR43611:SF3">
    <property type="entry name" value="FLAVIN MONONUCLEOTIDE HYDROLASE 1, CHLOROPLATIC"/>
    <property type="match status" value="1"/>
</dbReference>
<dbReference type="InterPro" id="IPR006439">
    <property type="entry name" value="HAD-SF_hydro_IA"/>
</dbReference>
<organism evidence="1 2">
    <name type="scientific">Penicillium canariense</name>
    <dbReference type="NCBI Taxonomy" id="189055"/>
    <lineage>
        <taxon>Eukaryota</taxon>
        <taxon>Fungi</taxon>
        <taxon>Dikarya</taxon>
        <taxon>Ascomycota</taxon>
        <taxon>Pezizomycotina</taxon>
        <taxon>Eurotiomycetes</taxon>
        <taxon>Eurotiomycetidae</taxon>
        <taxon>Eurotiales</taxon>
        <taxon>Aspergillaceae</taxon>
        <taxon>Penicillium</taxon>
    </lineage>
</organism>
<dbReference type="InterPro" id="IPR008930">
    <property type="entry name" value="Terpenoid_cyclase/PrenylTrfase"/>
</dbReference>
<dbReference type="GO" id="GO:0016791">
    <property type="term" value="F:phosphatase activity"/>
    <property type="evidence" value="ECO:0007669"/>
    <property type="project" value="UniProtKB-ARBA"/>
</dbReference>
<dbReference type="AlphaFoldDB" id="A0A9W9HJD2"/>
<comment type="caution">
    <text evidence="1">The sequence shown here is derived from an EMBL/GenBank/DDBJ whole genome shotgun (WGS) entry which is preliminary data.</text>
</comment>
<reference evidence="1" key="2">
    <citation type="journal article" date="2023" name="IMA Fungus">
        <title>Comparative genomic study of the Penicillium genus elucidates a diverse pangenome and 15 lateral gene transfer events.</title>
        <authorList>
            <person name="Petersen C."/>
            <person name="Sorensen T."/>
            <person name="Nielsen M.R."/>
            <person name="Sondergaard T.E."/>
            <person name="Sorensen J.L."/>
            <person name="Fitzpatrick D.A."/>
            <person name="Frisvad J.C."/>
            <person name="Nielsen K.L."/>
        </authorList>
    </citation>
    <scope>NUCLEOTIDE SEQUENCE</scope>
    <source>
        <strain evidence="1">IBT 26290</strain>
    </source>
</reference>
<accession>A0A9W9HJD2</accession>
<dbReference type="Gene3D" id="3.40.50.1000">
    <property type="entry name" value="HAD superfamily/HAD-like"/>
    <property type="match status" value="1"/>
</dbReference>
<dbReference type="InterPro" id="IPR023214">
    <property type="entry name" value="HAD_sf"/>
</dbReference>
<dbReference type="GeneID" id="81431455"/>